<dbReference type="Gene3D" id="1.20.1220.20">
    <property type="entry name" value="Uncharcterised protein PF01724"/>
    <property type="match status" value="1"/>
</dbReference>
<dbReference type="STRING" id="1122938.SAMN05660772_02496"/>
<dbReference type="PANTHER" id="PTHR34235">
    <property type="entry name" value="SLR1203 PROTEIN-RELATED"/>
    <property type="match status" value="1"/>
</dbReference>
<keyword evidence="2" id="KW-1185">Reference proteome</keyword>
<protein>
    <recommendedName>
        <fullName evidence="3">DUF29 domain-containing protein</fullName>
    </recommendedName>
</protein>
<dbReference type="RefSeq" id="WP_084257167.1">
    <property type="nucleotide sequence ID" value="NZ_FWWV01000020.1"/>
</dbReference>
<name>A0A1W1UWM0_9PAST</name>
<gene>
    <name evidence="1" type="ORF">SAMN05660772_02496</name>
</gene>
<dbReference type="Pfam" id="PF01724">
    <property type="entry name" value="DUF29"/>
    <property type="match status" value="1"/>
</dbReference>
<accession>A0A1W1UWM0</accession>
<sequence length="144" mass="16847">MSITYNTDYYGWIKEQTKLLKAGALDRLDIENLTEEMESMGRKELSELRNRLRILIAHLLKWKYQPSYRGQSWSRTIVEQRFCIEDLIEDSPSLKHEISVEGFIDKVWKKAVDLAARETGLTAPTFPKTAIWTLEEILDPDFLP</sequence>
<organism evidence="1 2">
    <name type="scientific">Pasteurella testudinis DSM 23072</name>
    <dbReference type="NCBI Taxonomy" id="1122938"/>
    <lineage>
        <taxon>Bacteria</taxon>
        <taxon>Pseudomonadati</taxon>
        <taxon>Pseudomonadota</taxon>
        <taxon>Gammaproteobacteria</taxon>
        <taxon>Pasteurellales</taxon>
        <taxon>Pasteurellaceae</taxon>
        <taxon>Pasteurella</taxon>
    </lineage>
</organism>
<dbReference type="InterPro" id="IPR002636">
    <property type="entry name" value="DUF29"/>
</dbReference>
<dbReference type="AlphaFoldDB" id="A0A1W1UWM0"/>
<proteinExistence type="predicted"/>
<evidence type="ECO:0000313" key="2">
    <source>
        <dbReference type="Proteomes" id="UP000192408"/>
    </source>
</evidence>
<evidence type="ECO:0008006" key="3">
    <source>
        <dbReference type="Google" id="ProtNLM"/>
    </source>
</evidence>
<evidence type="ECO:0000313" key="1">
    <source>
        <dbReference type="EMBL" id="SMB85482.1"/>
    </source>
</evidence>
<dbReference type="Proteomes" id="UP000192408">
    <property type="component" value="Unassembled WGS sequence"/>
</dbReference>
<dbReference type="EMBL" id="FWWV01000020">
    <property type="protein sequence ID" value="SMB85482.1"/>
    <property type="molecule type" value="Genomic_DNA"/>
</dbReference>
<reference evidence="2" key="1">
    <citation type="submission" date="2017-04" db="EMBL/GenBank/DDBJ databases">
        <authorList>
            <person name="Varghese N."/>
            <person name="Submissions S."/>
        </authorList>
    </citation>
    <scope>NUCLEOTIDE SEQUENCE [LARGE SCALE GENOMIC DNA]</scope>
    <source>
        <strain evidence="2">DSM 23072</strain>
    </source>
</reference>